<gene>
    <name evidence="1" type="ORF">MTBPR1_10449</name>
</gene>
<sequence length="72" mass="7866">MATALLAVGRVMPSSLRRASILPAMKGAPNSKNTYLSNLREVFERTSGIYEKIKGKQPNGYLPLYSSSLYAS</sequence>
<dbReference type="AlphaFoldDB" id="A0A1C3RD84"/>
<keyword evidence="2" id="KW-1185">Reference proteome</keyword>
<dbReference type="Proteomes" id="UP000231658">
    <property type="component" value="Unassembled WGS sequence"/>
</dbReference>
<dbReference type="EMBL" id="FLYE01000001">
    <property type="protein sequence ID" value="SCA55202.1"/>
    <property type="molecule type" value="Genomic_DNA"/>
</dbReference>
<organism evidence="1 2">
    <name type="scientific">Candidatus Terasakiella magnetica</name>
    <dbReference type="NCBI Taxonomy" id="1867952"/>
    <lineage>
        <taxon>Bacteria</taxon>
        <taxon>Pseudomonadati</taxon>
        <taxon>Pseudomonadota</taxon>
        <taxon>Alphaproteobacteria</taxon>
        <taxon>Rhodospirillales</taxon>
        <taxon>Terasakiellaceae</taxon>
        <taxon>Terasakiella</taxon>
    </lineage>
</organism>
<proteinExistence type="predicted"/>
<evidence type="ECO:0000313" key="2">
    <source>
        <dbReference type="Proteomes" id="UP000231658"/>
    </source>
</evidence>
<evidence type="ECO:0000313" key="1">
    <source>
        <dbReference type="EMBL" id="SCA55202.1"/>
    </source>
</evidence>
<accession>A0A1C3RD84</accession>
<name>A0A1C3RD84_9PROT</name>
<reference evidence="1 2" key="1">
    <citation type="submission" date="2016-07" db="EMBL/GenBank/DDBJ databases">
        <authorList>
            <person name="Lefevre C.T."/>
        </authorList>
    </citation>
    <scope>NUCLEOTIDE SEQUENCE [LARGE SCALE GENOMIC DNA]</scope>
    <source>
        <strain evidence="1">PR1</strain>
    </source>
</reference>
<dbReference type="STRING" id="1867952.MTBPR1_10449"/>
<protein>
    <submittedName>
        <fullName evidence="1">Uncharacterized protein</fullName>
    </submittedName>
</protein>